<feature type="transmembrane region" description="Helical" evidence="1">
    <location>
        <begin position="47"/>
        <end position="67"/>
    </location>
</feature>
<proteinExistence type="predicted"/>
<sequence length="199" mass="22609">MLRRRNKADEKEIALRNGMVQGRRGKGVAKVMDDPDWYHRPLSLEDMLAGGSLIIVATISILIYAVVMKVMRKQDKVLATHFQPWYVTFYYEPSSYGMLAEDFALYLSGGQSTMWTIIILVKRRRSAQKATMHMLNSHIESRLLLPCVINMVVFIVGQVVITHGTGEGKWAGFTESVGCTEQYKYTDTKSCDERPNPNL</sequence>
<reference evidence="2 3" key="1">
    <citation type="submission" date="2015-09" db="EMBL/GenBank/DDBJ databases">
        <title>Draft genome of the parasitic nematode Teladorsagia circumcincta isolate WARC Sus (inbred).</title>
        <authorList>
            <person name="Mitreva M."/>
        </authorList>
    </citation>
    <scope>NUCLEOTIDE SEQUENCE [LARGE SCALE GENOMIC DNA]</scope>
    <source>
        <strain evidence="2 3">S</strain>
    </source>
</reference>
<dbReference type="EMBL" id="KZ347473">
    <property type="protein sequence ID" value="PIO67659.1"/>
    <property type="molecule type" value="Genomic_DNA"/>
</dbReference>
<name>A0A2G9UBQ1_TELCI</name>
<feature type="transmembrane region" description="Helical" evidence="1">
    <location>
        <begin position="143"/>
        <end position="161"/>
    </location>
</feature>
<feature type="transmembrane region" description="Helical" evidence="1">
    <location>
        <begin position="103"/>
        <end position="122"/>
    </location>
</feature>
<evidence type="ECO:0000313" key="2">
    <source>
        <dbReference type="EMBL" id="PIO67659.1"/>
    </source>
</evidence>
<accession>A0A2G9UBQ1</accession>
<dbReference type="AlphaFoldDB" id="A0A2G9UBQ1"/>
<evidence type="ECO:0000256" key="1">
    <source>
        <dbReference type="SAM" id="Phobius"/>
    </source>
</evidence>
<keyword evidence="1" id="KW-0812">Transmembrane</keyword>
<keyword evidence="3" id="KW-1185">Reference proteome</keyword>
<keyword evidence="1" id="KW-0472">Membrane</keyword>
<organism evidence="2 3">
    <name type="scientific">Teladorsagia circumcincta</name>
    <name type="common">Brown stomach worm</name>
    <name type="synonym">Ostertagia circumcincta</name>
    <dbReference type="NCBI Taxonomy" id="45464"/>
    <lineage>
        <taxon>Eukaryota</taxon>
        <taxon>Metazoa</taxon>
        <taxon>Ecdysozoa</taxon>
        <taxon>Nematoda</taxon>
        <taxon>Chromadorea</taxon>
        <taxon>Rhabditida</taxon>
        <taxon>Rhabditina</taxon>
        <taxon>Rhabditomorpha</taxon>
        <taxon>Strongyloidea</taxon>
        <taxon>Trichostrongylidae</taxon>
        <taxon>Teladorsagia</taxon>
    </lineage>
</organism>
<evidence type="ECO:0000313" key="3">
    <source>
        <dbReference type="Proteomes" id="UP000230423"/>
    </source>
</evidence>
<dbReference type="Proteomes" id="UP000230423">
    <property type="component" value="Unassembled WGS sequence"/>
</dbReference>
<protein>
    <submittedName>
        <fullName evidence="2">Uncharacterized protein</fullName>
    </submittedName>
</protein>
<keyword evidence="1" id="KW-1133">Transmembrane helix</keyword>
<dbReference type="OrthoDB" id="5866227at2759"/>
<gene>
    <name evidence="2" type="ORF">TELCIR_10582</name>
</gene>